<evidence type="ECO:0000256" key="5">
    <source>
        <dbReference type="ARBA" id="ARBA00022857"/>
    </source>
</evidence>
<dbReference type="Proteomes" id="UP000663832">
    <property type="component" value="Unassembled WGS sequence"/>
</dbReference>
<dbReference type="GO" id="GO:0016175">
    <property type="term" value="F:superoxide-generating NAD(P)H oxidase activity"/>
    <property type="evidence" value="ECO:0007669"/>
    <property type="project" value="TreeGrafter"/>
</dbReference>
<evidence type="ECO:0000313" key="14">
    <source>
        <dbReference type="Proteomes" id="UP000663832"/>
    </source>
</evidence>
<keyword evidence="2" id="KW-0285">Flavoprotein</keyword>
<evidence type="ECO:0000313" key="12">
    <source>
        <dbReference type="EMBL" id="CAF1413062.1"/>
    </source>
</evidence>
<proteinExistence type="predicted"/>
<keyword evidence="6 10" id="KW-1133">Transmembrane helix</keyword>
<evidence type="ECO:0000256" key="3">
    <source>
        <dbReference type="ARBA" id="ARBA00022692"/>
    </source>
</evidence>
<feature type="transmembrane region" description="Helical" evidence="10">
    <location>
        <begin position="456"/>
        <end position="475"/>
    </location>
</feature>
<dbReference type="SUPFAM" id="SSF47473">
    <property type="entry name" value="EF-hand"/>
    <property type="match status" value="1"/>
</dbReference>
<dbReference type="InterPro" id="IPR013121">
    <property type="entry name" value="Fe_red_NAD-bd_6"/>
</dbReference>
<dbReference type="GO" id="GO:0042554">
    <property type="term" value="P:superoxide anion generation"/>
    <property type="evidence" value="ECO:0007669"/>
    <property type="project" value="TreeGrafter"/>
</dbReference>
<feature type="transmembrane region" description="Helical" evidence="10">
    <location>
        <begin position="419"/>
        <end position="444"/>
    </location>
</feature>
<dbReference type="InterPro" id="IPR039261">
    <property type="entry name" value="FNR_nucleotide-bd"/>
</dbReference>
<sequence>MAEGSTMPHTTLAMDQSSQPAVLFTTEISQQQQSRPLRHKISHHSTPAFSSFLRTTSGSGGHFLNNLLQRTITNRQRAEIQLQGLLDESEESLPTFIRRASDQLTHNNLSLEEVSKLLNTQPFIIERLVNVLYSSTDDDEVIKTLNKIEVQKLTRILNSTMDVRALVFFMMLDENSDYYITNNELASFYEKYLQHLKTFDENRLQEVIQVLLQKFHLDQKSRIDFEEFYSIVSKDSTLLQSLSQFTVHPTWFIKTSANSREQENKFQRFLSHCCQQQRIYEIQKNKLTIDYMKDNLSRIIVLFIYILINLALLLYVVIYRATVTKSNIFVIFARIGGLLLNFNCALVIVLMLKHTILIIRTNTFLRKIIPVDDHIDFHKVVGRVIAALAILHTVAHMINFGKLEDHSWGTFMFTTKPDVGWVGGFAPISGIILFIMLATIVICSMQWIRRGGHFQVFYWTHLLYLPFFVLLIVHAENFWKWIIGPLSLFLLEKLYSILTRYSVKSGRTYLHSATIEQSNVVSLNIHRPKNFMFKPGDYISINLPRVALYEFHPFTISSAPEDTTFLRIHIQAVGNWTKQVYQRFKEISEDDSRENHVKVYRADIRPEESVADLQAMQADHCQDADDDNEGNEDNILETRIKSKKREPIVINGPYSSCARYIFDCKHVVLIGGGIGITPYSSILSSLMAQFRASRVICKHCNSINYNTKGLIENRRLKKVDFIWVNRDQKNFEWFLNLLRQFEQAQDYYLASNPNDNRFLDIHLYFTEIKHDENIGNVPLDLATQIWKQVSGQDIFTSLKSKTHIGRPKWEEIFNQLISGENASTADDVNVFFCGPNTMAQAIRNHCATFRFRFYEEKF</sequence>
<dbReference type="SUPFAM" id="SSF52343">
    <property type="entry name" value="Ferredoxin reductase-like, C-terminal NADP-linked domain"/>
    <property type="match status" value="1"/>
</dbReference>
<comment type="caution">
    <text evidence="12">The sequence shown here is derived from an EMBL/GenBank/DDBJ whole genome shotgun (WGS) entry which is preliminary data.</text>
</comment>
<dbReference type="InterPro" id="IPR013130">
    <property type="entry name" value="Fe3_Rdtase_TM_dom"/>
</dbReference>
<dbReference type="Gene3D" id="1.10.238.10">
    <property type="entry name" value="EF-hand"/>
    <property type="match status" value="1"/>
</dbReference>
<evidence type="ECO:0000256" key="2">
    <source>
        <dbReference type="ARBA" id="ARBA00022630"/>
    </source>
</evidence>
<evidence type="ECO:0000256" key="8">
    <source>
        <dbReference type="ARBA" id="ARBA00023136"/>
    </source>
</evidence>
<name>A0A815LTM7_9BILA</name>
<keyword evidence="8 10" id="KW-0472">Membrane</keyword>
<evidence type="ECO:0000256" key="10">
    <source>
        <dbReference type="SAM" id="Phobius"/>
    </source>
</evidence>
<feature type="domain" description="FAD-binding FR-type" evidence="11">
    <location>
        <begin position="496"/>
        <end position="613"/>
    </location>
</feature>
<dbReference type="Gene3D" id="2.40.30.10">
    <property type="entry name" value="Translation factors"/>
    <property type="match status" value="1"/>
</dbReference>
<feature type="transmembrane region" description="Helical" evidence="10">
    <location>
        <begin position="380"/>
        <end position="399"/>
    </location>
</feature>
<evidence type="ECO:0000313" key="13">
    <source>
        <dbReference type="EMBL" id="CAF1618175.1"/>
    </source>
</evidence>
<evidence type="ECO:0000256" key="6">
    <source>
        <dbReference type="ARBA" id="ARBA00022989"/>
    </source>
</evidence>
<protein>
    <recommendedName>
        <fullName evidence="11">FAD-binding FR-type domain-containing protein</fullName>
    </recommendedName>
</protein>
<dbReference type="InterPro" id="IPR017938">
    <property type="entry name" value="Riboflavin_synthase-like_b-brl"/>
</dbReference>
<dbReference type="SFLD" id="SFLDG01169">
    <property type="entry name" value="NADPH_oxidase_subgroup_(NOX)"/>
    <property type="match status" value="1"/>
</dbReference>
<comment type="catalytic activity">
    <reaction evidence="9">
        <text>NADPH + 2 O2 = 2 superoxide + NADP(+) + H(+)</text>
        <dbReference type="Rhea" id="RHEA:63180"/>
        <dbReference type="ChEBI" id="CHEBI:15378"/>
        <dbReference type="ChEBI" id="CHEBI:15379"/>
        <dbReference type="ChEBI" id="CHEBI:18421"/>
        <dbReference type="ChEBI" id="CHEBI:57783"/>
        <dbReference type="ChEBI" id="CHEBI:58349"/>
    </reaction>
</comment>
<comment type="subcellular location">
    <subcellularLocation>
        <location evidence="1">Membrane</location>
        <topology evidence="1">Multi-pass membrane protein</topology>
    </subcellularLocation>
</comment>
<keyword evidence="5" id="KW-0521">NADP</keyword>
<evidence type="ECO:0000313" key="15">
    <source>
        <dbReference type="Proteomes" id="UP000663877"/>
    </source>
</evidence>
<feature type="transmembrane region" description="Helical" evidence="10">
    <location>
        <begin position="299"/>
        <end position="318"/>
    </location>
</feature>
<dbReference type="PANTHER" id="PTHR11972:SF58">
    <property type="entry name" value="NADPH OXIDASE 5"/>
    <property type="match status" value="1"/>
</dbReference>
<evidence type="ECO:0000256" key="7">
    <source>
        <dbReference type="ARBA" id="ARBA00023002"/>
    </source>
</evidence>
<dbReference type="Pfam" id="PF08022">
    <property type="entry name" value="FAD_binding_8"/>
    <property type="match status" value="1"/>
</dbReference>
<dbReference type="Proteomes" id="UP000663877">
    <property type="component" value="Unassembled WGS sequence"/>
</dbReference>
<dbReference type="SFLD" id="SFLDS00052">
    <property type="entry name" value="Ferric_Reductase_Domain"/>
    <property type="match status" value="1"/>
</dbReference>
<evidence type="ECO:0000256" key="1">
    <source>
        <dbReference type="ARBA" id="ARBA00004141"/>
    </source>
</evidence>
<dbReference type="InterPro" id="IPR017927">
    <property type="entry name" value="FAD-bd_FR_type"/>
</dbReference>
<dbReference type="Pfam" id="PF01794">
    <property type="entry name" value="Ferric_reduct"/>
    <property type="match status" value="1"/>
</dbReference>
<evidence type="ECO:0000256" key="9">
    <source>
        <dbReference type="ARBA" id="ARBA00049908"/>
    </source>
</evidence>
<keyword evidence="14" id="KW-1185">Reference proteome</keyword>
<dbReference type="SFLD" id="SFLDG01168">
    <property type="entry name" value="Ferric_reductase_subgroup_(FRE"/>
    <property type="match status" value="1"/>
</dbReference>
<evidence type="ECO:0000259" key="11">
    <source>
        <dbReference type="PROSITE" id="PS51384"/>
    </source>
</evidence>
<keyword evidence="7" id="KW-0560">Oxidoreductase</keyword>
<keyword evidence="3 10" id="KW-0812">Transmembrane</keyword>
<dbReference type="OrthoDB" id="167398at2759"/>
<dbReference type="GO" id="GO:0006952">
    <property type="term" value="P:defense response"/>
    <property type="evidence" value="ECO:0007669"/>
    <property type="project" value="TreeGrafter"/>
</dbReference>
<feature type="transmembrane region" description="Helical" evidence="10">
    <location>
        <begin position="338"/>
        <end position="359"/>
    </location>
</feature>
<accession>A0A815LTM7</accession>
<dbReference type="Gene3D" id="3.40.50.80">
    <property type="entry name" value="Nucleotide-binding domain of ferredoxin-NADP reductase (FNR) module"/>
    <property type="match status" value="1"/>
</dbReference>
<dbReference type="SUPFAM" id="SSF63380">
    <property type="entry name" value="Riboflavin synthase domain-like"/>
    <property type="match status" value="1"/>
</dbReference>
<evidence type="ECO:0000256" key="4">
    <source>
        <dbReference type="ARBA" id="ARBA00022827"/>
    </source>
</evidence>
<keyword evidence="4" id="KW-0274">FAD</keyword>
<dbReference type="PROSITE" id="PS51384">
    <property type="entry name" value="FAD_FR"/>
    <property type="match status" value="1"/>
</dbReference>
<dbReference type="CDD" id="cd06186">
    <property type="entry name" value="NOX_Duox_like_FAD_NADP"/>
    <property type="match status" value="1"/>
</dbReference>
<dbReference type="InterPro" id="IPR000778">
    <property type="entry name" value="Cyt_b245_heavy_chain"/>
</dbReference>
<dbReference type="InterPro" id="IPR013112">
    <property type="entry name" value="FAD-bd_8"/>
</dbReference>
<dbReference type="PRINTS" id="PR00466">
    <property type="entry name" value="GP91PHOX"/>
</dbReference>
<dbReference type="GO" id="GO:0043020">
    <property type="term" value="C:NADPH oxidase complex"/>
    <property type="evidence" value="ECO:0007669"/>
    <property type="project" value="TreeGrafter"/>
</dbReference>
<dbReference type="EMBL" id="CAJNOM010001756">
    <property type="protein sequence ID" value="CAF1618175.1"/>
    <property type="molecule type" value="Genomic_DNA"/>
</dbReference>
<dbReference type="AlphaFoldDB" id="A0A815LTM7"/>
<dbReference type="PANTHER" id="PTHR11972">
    <property type="entry name" value="NADPH OXIDASE"/>
    <property type="match status" value="1"/>
</dbReference>
<dbReference type="InterPro" id="IPR011992">
    <property type="entry name" value="EF-hand-dom_pair"/>
</dbReference>
<dbReference type="InterPro" id="IPR050369">
    <property type="entry name" value="RBOH/FRE"/>
</dbReference>
<gene>
    <name evidence="12" type="ORF">BJG266_LOCUS38320</name>
    <name evidence="13" type="ORF">QVE165_LOCUS55191</name>
</gene>
<reference evidence="12" key="1">
    <citation type="submission" date="2021-02" db="EMBL/GenBank/DDBJ databases">
        <authorList>
            <person name="Nowell W R."/>
        </authorList>
    </citation>
    <scope>NUCLEOTIDE SEQUENCE</scope>
</reference>
<dbReference type="EMBL" id="CAJNOI010001431">
    <property type="protein sequence ID" value="CAF1413062.1"/>
    <property type="molecule type" value="Genomic_DNA"/>
</dbReference>
<organism evidence="12 15">
    <name type="scientific">Adineta steineri</name>
    <dbReference type="NCBI Taxonomy" id="433720"/>
    <lineage>
        <taxon>Eukaryota</taxon>
        <taxon>Metazoa</taxon>
        <taxon>Spiralia</taxon>
        <taxon>Gnathifera</taxon>
        <taxon>Rotifera</taxon>
        <taxon>Eurotatoria</taxon>
        <taxon>Bdelloidea</taxon>
        <taxon>Adinetida</taxon>
        <taxon>Adinetidae</taxon>
        <taxon>Adineta</taxon>
    </lineage>
</organism>
<dbReference type="Pfam" id="PF08030">
    <property type="entry name" value="NAD_binding_6"/>
    <property type="match status" value="1"/>
</dbReference>